<evidence type="ECO:0000256" key="13">
    <source>
        <dbReference type="ARBA" id="ARBA00049723"/>
    </source>
</evidence>
<evidence type="ECO:0000256" key="7">
    <source>
        <dbReference type="ARBA" id="ARBA00023098"/>
    </source>
</evidence>
<evidence type="ECO:0000256" key="2">
    <source>
        <dbReference type="ARBA" id="ARBA00010790"/>
    </source>
</evidence>
<reference evidence="18 19" key="1">
    <citation type="submission" date="2018-06" db="EMBL/GenBank/DDBJ databases">
        <title>Genomic Encyclopedia of Type Strains, Phase IV (KMG-IV): sequencing the most valuable type-strain genomes for metagenomic binning, comparative biology and taxonomic classification.</title>
        <authorList>
            <person name="Goeker M."/>
        </authorList>
    </citation>
    <scope>NUCLEOTIDE SEQUENCE [LARGE SCALE GENOMIC DNA]</scope>
    <source>
        <strain evidence="18 19">DSM 24032</strain>
    </source>
</reference>
<keyword evidence="8" id="KW-1207">Sterol metabolism</keyword>
<dbReference type="InParanoid" id="A0A395JKE5"/>
<evidence type="ECO:0000256" key="8">
    <source>
        <dbReference type="ARBA" id="ARBA00023166"/>
    </source>
</evidence>
<dbReference type="EC" id="1.1.3.6" evidence="13"/>
<gene>
    <name evidence="18" type="ORF">DFR28_102641</name>
</gene>
<keyword evidence="4" id="KW-0285">Flavoprotein</keyword>
<dbReference type="Proteomes" id="UP000253083">
    <property type="component" value="Unassembled WGS sequence"/>
</dbReference>
<evidence type="ECO:0000256" key="14">
    <source>
        <dbReference type="ARBA" id="ARBA00049744"/>
    </source>
</evidence>
<dbReference type="PANTHER" id="PTHR47470:SF1">
    <property type="entry name" value="FAD-DEPENDENT OXIDOREDUCTASE 2 FAD BINDING DOMAIN-CONTAINING PROTEIN"/>
    <property type="match status" value="1"/>
</dbReference>
<evidence type="ECO:0000256" key="3">
    <source>
        <dbReference type="ARBA" id="ARBA00022548"/>
    </source>
</evidence>
<comment type="caution">
    <text evidence="18">The sequence shown here is derived from an EMBL/GenBank/DDBJ whole genome shotgun (WGS) entry which is preliminary data.</text>
</comment>
<evidence type="ECO:0000256" key="11">
    <source>
        <dbReference type="ARBA" id="ARBA00038856"/>
    </source>
</evidence>
<keyword evidence="5" id="KW-0274">FAD</keyword>
<proteinExistence type="inferred from homology"/>
<evidence type="ECO:0000256" key="15">
    <source>
        <dbReference type="ARBA" id="ARBA00049778"/>
    </source>
</evidence>
<dbReference type="OrthoDB" id="9787779at2"/>
<dbReference type="PANTHER" id="PTHR47470">
    <property type="entry name" value="CHOLESTEROL OXIDASE"/>
    <property type="match status" value="1"/>
</dbReference>
<dbReference type="InterPro" id="IPR036188">
    <property type="entry name" value="FAD/NAD-bd_sf"/>
</dbReference>
<dbReference type="Pfam" id="PF00732">
    <property type="entry name" value="GMC_oxred_N"/>
    <property type="match status" value="1"/>
</dbReference>
<name>A0A395JKE5_9GAMM</name>
<dbReference type="InterPro" id="IPR052542">
    <property type="entry name" value="Cholesterol_Oxidase"/>
</dbReference>
<evidence type="ECO:0000256" key="10">
    <source>
        <dbReference type="ARBA" id="ARBA00023235"/>
    </source>
</evidence>
<dbReference type="InterPro" id="IPR007867">
    <property type="entry name" value="GMC_OxRtase_C"/>
</dbReference>
<evidence type="ECO:0000256" key="9">
    <source>
        <dbReference type="ARBA" id="ARBA00023221"/>
    </source>
</evidence>
<evidence type="ECO:0000256" key="4">
    <source>
        <dbReference type="ARBA" id="ARBA00022630"/>
    </source>
</evidence>
<evidence type="ECO:0000313" key="18">
    <source>
        <dbReference type="EMBL" id="RBP51222.1"/>
    </source>
</evidence>
<organism evidence="18 19">
    <name type="scientific">Arenicella xantha</name>
    <dbReference type="NCBI Taxonomy" id="644221"/>
    <lineage>
        <taxon>Bacteria</taxon>
        <taxon>Pseudomonadati</taxon>
        <taxon>Pseudomonadota</taxon>
        <taxon>Gammaproteobacteria</taxon>
        <taxon>Arenicellales</taxon>
        <taxon>Arenicellaceae</taxon>
        <taxon>Arenicella</taxon>
    </lineage>
</organism>
<feature type="domain" description="Glucose-methanol-choline oxidoreductase C-terminal" evidence="17">
    <location>
        <begin position="538"/>
        <end position="599"/>
    </location>
</feature>
<keyword evidence="6" id="KW-0560">Oxidoreductase</keyword>
<comment type="similarity">
    <text evidence="2">Belongs to the GMC oxidoreductase family.</text>
</comment>
<feature type="domain" description="Glucose-methanol-choline oxidoreductase N-terminal" evidence="16">
    <location>
        <begin position="98"/>
        <end position="311"/>
    </location>
</feature>
<dbReference type="RefSeq" id="WP_113954005.1">
    <property type="nucleotide sequence ID" value="NZ_QNRT01000002.1"/>
</dbReference>
<dbReference type="SUPFAM" id="SSF53474">
    <property type="entry name" value="alpha/beta-Hydrolases"/>
    <property type="match status" value="1"/>
</dbReference>
<comment type="pathway">
    <text evidence="12">Steroid metabolism; cholesterol degradation.</text>
</comment>
<keyword evidence="19" id="KW-1185">Reference proteome</keyword>
<dbReference type="Gene3D" id="3.40.50.1820">
    <property type="entry name" value="alpha/beta hydrolase"/>
    <property type="match status" value="1"/>
</dbReference>
<dbReference type="GO" id="GO:0008203">
    <property type="term" value="P:cholesterol metabolic process"/>
    <property type="evidence" value="ECO:0007669"/>
    <property type="project" value="UniProtKB-KW"/>
</dbReference>
<sequence>MDNKAQTEQSRISYDYGELAKDKQASVVVVGSGYGGSIVASRMARAGQDVCLLERGQELRPGQYPNDLGGIQQQTQIRTDNHDNAPIGKPTALFDLRVNEDMSALVGCGLGGTSLINANVSLELKESVFTREGLQWPSVFREQPNLLKRYYDLAREGLGANPYPLSDDQDQHGYKPLNKLLALEKSALALGVEVVRPDINVTFDQGRANHFGFQQEQCNLCGDCCSGCNVGAKNTTLMNYLPDAKAHGAELFCNTTVDYIEQTKGGWLIYVKPTERPARRSRSYKHKVIKAKVLVLACGTLGSTEIMLRSKAAGLKCSEQLGQQFSGNGDLLAFGYNSYWQDNNEHSDPMLREDGAPRYESVYGVGQGTNELTDDQMPGPCITGVIDLRDDGQAAEQQLVIEEGVVPGAFASVISATLMFGAAGNANFLRYGAGQAETRLRDVQAVATAVESDPSALSDLAYTGAISRTQTYLVMGMDESSGKLELDQNRLKIDWPDVGKSSIVKANHDTLARVNDAVQGQLIKNPISKDAFGNKLITVHPLGGCGMADTHQQGVVNDRCQVFDCDSDSSVYAGLYICDGSIMPGAIGVNPLLTISALAERCCDLLANEHGWHIDYTDHAASRVAAHQASTASAPPAIQSAGDLADSAEPEAWAEELLFGESDPVASAVIGLDDDSDAIDDETYASSSDAEKVLLQDLASAATSFIDLNKDQLKTACEFSETMSGFIHGVNNARSASVLSKHDYMRAASCGESDSQSLRLNLTIRIPEVNQLTQERKTVCMISQGEVLVNNQVHPIIAGTFQLLVPDVDAAERWLMIYEINYVDGAGKALKLVGRKNLQGMPGSHWWTDLTTLYVDIFTADGSPVQRISSGIVRLNLQDFIQQVSTFNTTLKTSDLRNVLGEVLFIAIAAARKVDTIKAGIGLFQVAKLGASLAETVFRAYGGLLATLNNYPKKGLAKKGTVVDTDKEVFPLIRVGDGATIRLTRYRPQTAASKQAKDTAIPIILAPGMGVTASSFAAQTVECNLVDFLRKRGHDVWLFDYRASADSGSSHSAFSIDQIAQYDWPAALDFVLSNSTAEQVQIVAHCVGSMSLLMSLLREYVDKRSIRSVVSSQLTLHPVTNWLNNAKADLDVVTQLESIPLIKKMDNVVSMRAGTTGFDRMFDVMTYQVPTPLGEECTNPACHRILAVYGPSYLHAQLNQATHTKMADWFGPINLDSFRQLTHIIRAGHVVDADGKNTYLGAIPHAQSGSHAVNTIEQLDLPIDFMAGGMNLEFLPQTSARTFHWLCAHNPQSSHKYHRHVFENYGHMDCFVGHRASVDIFPMLYTWLEKHH</sequence>
<dbReference type="Gene3D" id="3.50.50.60">
    <property type="entry name" value="FAD/NAD(P)-binding domain"/>
    <property type="match status" value="3"/>
</dbReference>
<dbReference type="Pfam" id="PF05199">
    <property type="entry name" value="GMC_oxred_C"/>
    <property type="match status" value="1"/>
</dbReference>
<evidence type="ECO:0000256" key="6">
    <source>
        <dbReference type="ARBA" id="ARBA00023002"/>
    </source>
</evidence>
<dbReference type="EMBL" id="QNRT01000002">
    <property type="protein sequence ID" value="RBP51222.1"/>
    <property type="molecule type" value="Genomic_DNA"/>
</dbReference>
<evidence type="ECO:0000259" key="17">
    <source>
        <dbReference type="Pfam" id="PF05199"/>
    </source>
</evidence>
<dbReference type="GO" id="GO:0016995">
    <property type="term" value="F:cholesterol oxidase activity"/>
    <property type="evidence" value="ECO:0007669"/>
    <property type="project" value="UniProtKB-EC"/>
</dbReference>
<keyword evidence="10" id="KW-0413">Isomerase</keyword>
<keyword evidence="9" id="KW-0753">Steroid metabolism</keyword>
<keyword evidence="7" id="KW-0443">Lipid metabolism</keyword>
<dbReference type="GO" id="GO:0050660">
    <property type="term" value="F:flavin adenine dinucleotide binding"/>
    <property type="evidence" value="ECO:0007669"/>
    <property type="project" value="InterPro"/>
</dbReference>
<dbReference type="InterPro" id="IPR029058">
    <property type="entry name" value="AB_hydrolase_fold"/>
</dbReference>
<dbReference type="EC" id="5.3.3.1" evidence="11"/>
<protein>
    <recommendedName>
        <fullName evidence="14">Cholesterol oxidase</fullName>
        <ecNumber evidence="13">1.1.3.6</ecNumber>
        <ecNumber evidence="11">5.3.3.1</ecNumber>
    </recommendedName>
    <alternativeName>
        <fullName evidence="15">Cholesterol isomerase</fullName>
    </alternativeName>
</protein>
<keyword evidence="3" id="KW-0153">Cholesterol metabolism</keyword>
<dbReference type="InterPro" id="IPR000172">
    <property type="entry name" value="GMC_OxRdtase_N"/>
</dbReference>
<evidence type="ECO:0000256" key="1">
    <source>
        <dbReference type="ARBA" id="ARBA00001974"/>
    </source>
</evidence>
<evidence type="ECO:0000313" key="19">
    <source>
        <dbReference type="Proteomes" id="UP000253083"/>
    </source>
</evidence>
<comment type="cofactor">
    <cofactor evidence="1">
        <name>FAD</name>
        <dbReference type="ChEBI" id="CHEBI:57692"/>
    </cofactor>
</comment>
<dbReference type="SUPFAM" id="SSF51905">
    <property type="entry name" value="FAD/NAD(P)-binding domain"/>
    <property type="match status" value="1"/>
</dbReference>
<evidence type="ECO:0000256" key="5">
    <source>
        <dbReference type="ARBA" id="ARBA00022827"/>
    </source>
</evidence>
<evidence type="ECO:0000256" key="12">
    <source>
        <dbReference type="ARBA" id="ARBA00049645"/>
    </source>
</evidence>
<dbReference type="GO" id="GO:0004769">
    <property type="term" value="F:steroid Delta-isomerase activity"/>
    <property type="evidence" value="ECO:0007669"/>
    <property type="project" value="UniProtKB-EC"/>
</dbReference>
<evidence type="ECO:0000259" key="16">
    <source>
        <dbReference type="Pfam" id="PF00732"/>
    </source>
</evidence>
<accession>A0A395JKE5</accession>